<feature type="domain" description="Integrase catalytic" evidence="1">
    <location>
        <begin position="1"/>
        <end position="101"/>
    </location>
</feature>
<evidence type="ECO:0000313" key="3">
    <source>
        <dbReference type="Proteomes" id="UP000054826"/>
    </source>
</evidence>
<dbReference type="SUPFAM" id="SSF53098">
    <property type="entry name" value="Ribonuclease H-like"/>
    <property type="match status" value="1"/>
</dbReference>
<dbReference type="Proteomes" id="UP000054826">
    <property type="component" value="Unassembled WGS sequence"/>
</dbReference>
<evidence type="ECO:0000313" key="2">
    <source>
        <dbReference type="EMBL" id="KRY97294.1"/>
    </source>
</evidence>
<dbReference type="Gene3D" id="3.30.420.10">
    <property type="entry name" value="Ribonuclease H-like superfamily/Ribonuclease H"/>
    <property type="match status" value="1"/>
</dbReference>
<dbReference type="InterPro" id="IPR001584">
    <property type="entry name" value="Integrase_cat-core"/>
</dbReference>
<sequence>MVVRTIHLEIVPDQTIESFLRSLRRFVARRGRPDTIQSDNFRTFHQANAFLKHVFSGRNWETVQRHLASERVEWIFITERSPWCGGYWERLVRSVKTALKA</sequence>
<dbReference type="PANTHER" id="PTHR47331">
    <property type="entry name" value="PHD-TYPE DOMAIN-CONTAINING PROTEIN"/>
    <property type="match status" value="1"/>
</dbReference>
<dbReference type="InterPro" id="IPR012337">
    <property type="entry name" value="RNaseH-like_sf"/>
</dbReference>
<dbReference type="EMBL" id="JYDV01002757">
    <property type="protein sequence ID" value="KRY97294.1"/>
    <property type="molecule type" value="Genomic_DNA"/>
</dbReference>
<dbReference type="AlphaFoldDB" id="A0A0V1GG97"/>
<accession>A0A0V1GG97</accession>
<name>A0A0V1GG97_TRIPS</name>
<gene>
    <name evidence="2" type="ORF">T4C_4113</name>
</gene>
<comment type="caution">
    <text evidence="2">The sequence shown here is derived from an EMBL/GenBank/DDBJ whole genome shotgun (WGS) entry which is preliminary data.</text>
</comment>
<evidence type="ECO:0000259" key="1">
    <source>
        <dbReference type="PROSITE" id="PS50994"/>
    </source>
</evidence>
<proteinExistence type="predicted"/>
<dbReference type="GO" id="GO:0003676">
    <property type="term" value="F:nucleic acid binding"/>
    <property type="evidence" value="ECO:0007669"/>
    <property type="project" value="InterPro"/>
</dbReference>
<organism evidence="2 3">
    <name type="scientific">Trichinella pseudospiralis</name>
    <name type="common">Parasitic roundworm</name>
    <dbReference type="NCBI Taxonomy" id="6337"/>
    <lineage>
        <taxon>Eukaryota</taxon>
        <taxon>Metazoa</taxon>
        <taxon>Ecdysozoa</taxon>
        <taxon>Nematoda</taxon>
        <taxon>Enoplea</taxon>
        <taxon>Dorylaimia</taxon>
        <taxon>Trichinellida</taxon>
        <taxon>Trichinellidae</taxon>
        <taxon>Trichinella</taxon>
    </lineage>
</organism>
<reference evidence="2 3" key="1">
    <citation type="submission" date="2015-01" db="EMBL/GenBank/DDBJ databases">
        <title>Evolution of Trichinella species and genotypes.</title>
        <authorList>
            <person name="Korhonen P.K."/>
            <person name="Edoardo P."/>
            <person name="Giuseppe L.R."/>
            <person name="Gasser R.B."/>
        </authorList>
    </citation>
    <scope>NUCLEOTIDE SEQUENCE [LARGE SCALE GENOMIC DNA]</scope>
    <source>
        <strain evidence="2">ISS176</strain>
    </source>
</reference>
<dbReference type="PANTHER" id="PTHR47331:SF2">
    <property type="match status" value="1"/>
</dbReference>
<protein>
    <recommendedName>
        <fullName evidence="1">Integrase catalytic domain-containing protein</fullName>
    </recommendedName>
</protein>
<dbReference type="InterPro" id="IPR036397">
    <property type="entry name" value="RNaseH_sf"/>
</dbReference>
<dbReference type="PROSITE" id="PS50994">
    <property type="entry name" value="INTEGRASE"/>
    <property type="match status" value="1"/>
</dbReference>
<feature type="non-terminal residue" evidence="2">
    <location>
        <position position="101"/>
    </location>
</feature>
<dbReference type="GO" id="GO:0015074">
    <property type="term" value="P:DNA integration"/>
    <property type="evidence" value="ECO:0007669"/>
    <property type="project" value="InterPro"/>
</dbReference>